<feature type="domain" description="NAD-dependent epimerase/dehydratase" evidence="3">
    <location>
        <begin position="7"/>
        <end position="215"/>
    </location>
</feature>
<comment type="caution">
    <text evidence="4">The sequence shown here is derived from an EMBL/GenBank/DDBJ whole genome shotgun (WGS) entry which is preliminary data.</text>
</comment>
<evidence type="ECO:0000313" key="4">
    <source>
        <dbReference type="EMBL" id="MBC2905605.1"/>
    </source>
</evidence>
<feature type="compositionally biased region" description="Basic and acidic residues" evidence="2">
    <location>
        <begin position="124"/>
        <end position="134"/>
    </location>
</feature>
<reference evidence="4 5" key="1">
    <citation type="submission" date="2020-08" db="EMBL/GenBank/DDBJ databases">
        <title>Streptomyces sp. PSKA01 genome sequencing and assembly.</title>
        <authorList>
            <person name="Mandal S."/>
            <person name="Maiti P.K."/>
            <person name="Das P."/>
        </authorList>
    </citation>
    <scope>NUCLEOTIDE SEQUENCE [LARGE SCALE GENOMIC DNA]</scope>
    <source>
        <strain evidence="4 5">PSKA01</strain>
    </source>
</reference>
<dbReference type="Gene3D" id="3.40.50.720">
    <property type="entry name" value="NAD(P)-binding Rossmann-like Domain"/>
    <property type="match status" value="1"/>
</dbReference>
<keyword evidence="5" id="KW-1185">Reference proteome</keyword>
<protein>
    <submittedName>
        <fullName evidence="4">NAD(P)-dependent oxidoreductase</fullName>
    </submittedName>
</protein>
<accession>A0A7X1MED0</accession>
<dbReference type="Proteomes" id="UP000584670">
    <property type="component" value="Unassembled WGS sequence"/>
</dbReference>
<dbReference type="SUPFAM" id="SSF51735">
    <property type="entry name" value="NAD(P)-binding Rossmann-fold domains"/>
    <property type="match status" value="1"/>
</dbReference>
<dbReference type="AlphaFoldDB" id="A0A7X1MED0"/>
<proteinExistence type="inferred from homology"/>
<sequence length="328" mass="35144">MAPTRRILITGGTGFVGSHVTGLLSTGPDAMDSPQLRLLVHNRPPALDDTGRVEVRHGSLGDPRSLRGVCDGVDTVLHLASLIGGSPADCAAVNDAGTEALLAEAARAGVERIVQLGTTAVYQDEPHTGAKEGEPELGPSSPTSVSRLAGEQRVLAAGGLVLRPHLVYGPGDVWVVPALVDFLTAFPRWIDGGRARTSVIGVHDLARVVAALALRPELPRGAVLHAGRPEPVLVRDLIETVCRELRLPLPEGEVSYDRAAALTGADRDRLVRRRLSLLAVDHWYDSSRLWQLLDMAPTSGFARDFAVGATWYRSLLSRRMDGELFPTR</sequence>
<organism evidence="4 5">
    <name type="scientific">Streptomyces cupreus</name>
    <dbReference type="NCBI Taxonomy" id="2759956"/>
    <lineage>
        <taxon>Bacteria</taxon>
        <taxon>Bacillati</taxon>
        <taxon>Actinomycetota</taxon>
        <taxon>Actinomycetes</taxon>
        <taxon>Kitasatosporales</taxon>
        <taxon>Streptomycetaceae</taxon>
        <taxon>Streptomyces</taxon>
    </lineage>
</organism>
<dbReference type="RefSeq" id="WP_186285455.1">
    <property type="nucleotide sequence ID" value="NZ_JACMSF010000038.1"/>
</dbReference>
<dbReference type="PANTHER" id="PTHR43000">
    <property type="entry name" value="DTDP-D-GLUCOSE 4,6-DEHYDRATASE-RELATED"/>
    <property type="match status" value="1"/>
</dbReference>
<dbReference type="InterPro" id="IPR036291">
    <property type="entry name" value="NAD(P)-bd_dom_sf"/>
</dbReference>
<evidence type="ECO:0000313" key="5">
    <source>
        <dbReference type="Proteomes" id="UP000584670"/>
    </source>
</evidence>
<gene>
    <name evidence="4" type="ORF">H4N64_29345</name>
</gene>
<dbReference type="EMBL" id="JACMSF010000038">
    <property type="protein sequence ID" value="MBC2905605.1"/>
    <property type="molecule type" value="Genomic_DNA"/>
</dbReference>
<feature type="region of interest" description="Disordered" evidence="2">
    <location>
        <begin position="123"/>
        <end position="145"/>
    </location>
</feature>
<comment type="similarity">
    <text evidence="1">Belongs to the NAD(P)-dependent epimerase/dehydratase family.</text>
</comment>
<evidence type="ECO:0000256" key="2">
    <source>
        <dbReference type="SAM" id="MobiDB-lite"/>
    </source>
</evidence>
<evidence type="ECO:0000256" key="1">
    <source>
        <dbReference type="ARBA" id="ARBA00007637"/>
    </source>
</evidence>
<evidence type="ECO:0000259" key="3">
    <source>
        <dbReference type="Pfam" id="PF01370"/>
    </source>
</evidence>
<name>A0A7X1MED0_9ACTN</name>
<dbReference type="Pfam" id="PF01370">
    <property type="entry name" value="Epimerase"/>
    <property type="match status" value="1"/>
</dbReference>
<dbReference type="InterPro" id="IPR001509">
    <property type="entry name" value="Epimerase_deHydtase"/>
</dbReference>